<keyword evidence="10" id="KW-0862">Zinc</keyword>
<evidence type="ECO:0000256" key="6">
    <source>
        <dbReference type="ARBA" id="ARBA00022722"/>
    </source>
</evidence>
<proteinExistence type="inferred from homology"/>
<dbReference type="EC" id="3.1.26.11" evidence="4"/>
<evidence type="ECO:0000256" key="9">
    <source>
        <dbReference type="ARBA" id="ARBA00022801"/>
    </source>
</evidence>
<keyword evidence="6" id="KW-0540">Nuclease</keyword>
<evidence type="ECO:0000256" key="4">
    <source>
        <dbReference type="ARBA" id="ARBA00012477"/>
    </source>
</evidence>
<dbReference type="Gene3D" id="3.60.15.10">
    <property type="entry name" value="Ribonuclease Z/Hydroxyacylglutathione hydrolase-like"/>
    <property type="match status" value="1"/>
</dbReference>
<keyword evidence="8" id="KW-0255">Endonuclease</keyword>
<feature type="compositionally biased region" description="Acidic residues" evidence="11">
    <location>
        <begin position="387"/>
        <end position="404"/>
    </location>
</feature>
<evidence type="ECO:0000256" key="11">
    <source>
        <dbReference type="SAM" id="MobiDB-lite"/>
    </source>
</evidence>
<organism evidence="12 13">
    <name type="scientific">Triparma columacea</name>
    <dbReference type="NCBI Taxonomy" id="722753"/>
    <lineage>
        <taxon>Eukaryota</taxon>
        <taxon>Sar</taxon>
        <taxon>Stramenopiles</taxon>
        <taxon>Ochrophyta</taxon>
        <taxon>Bolidophyceae</taxon>
        <taxon>Parmales</taxon>
        <taxon>Triparmaceae</taxon>
        <taxon>Triparma</taxon>
    </lineage>
</organism>
<evidence type="ECO:0000256" key="10">
    <source>
        <dbReference type="ARBA" id="ARBA00022833"/>
    </source>
</evidence>
<keyword evidence="5" id="KW-0819">tRNA processing</keyword>
<evidence type="ECO:0000256" key="8">
    <source>
        <dbReference type="ARBA" id="ARBA00022759"/>
    </source>
</evidence>
<dbReference type="InterPro" id="IPR036866">
    <property type="entry name" value="RibonucZ/Hydroxyglut_hydro"/>
</dbReference>
<comment type="catalytic activity">
    <reaction evidence="1">
        <text>Endonucleolytic cleavage of RNA, removing extra 3' nucleotides from tRNA precursor, generating 3' termini of tRNAs. A 3'-hydroxy group is left at the tRNA terminus and a 5'-phosphoryl group is left at the trailer molecule.</text>
        <dbReference type="EC" id="3.1.26.11"/>
    </reaction>
</comment>
<dbReference type="GO" id="GO:1990180">
    <property type="term" value="P:mitochondrial tRNA 3'-end processing"/>
    <property type="evidence" value="ECO:0007669"/>
    <property type="project" value="TreeGrafter"/>
</dbReference>
<dbReference type="PANTHER" id="PTHR12553:SF49">
    <property type="entry name" value="ZINC PHOSPHODIESTERASE ELAC PROTEIN 2"/>
    <property type="match status" value="1"/>
</dbReference>
<feature type="region of interest" description="Disordered" evidence="11">
    <location>
        <begin position="373"/>
        <end position="404"/>
    </location>
</feature>
<sequence>MSGSKTWPSPSSENSPSWTTLLSLIKNWGKIYHPPLLPTLTFHGTGSASPTLQRLPSCLTVTHPPTGTYFMLDCGEGASSNVSDDKGLLIGVFVGHRHHDHAGGIAAVVEKVVKRGNRRVENRGECKRCGKIVTVIKGKRKMGEGEGTCKCRREICVIADETVRYELDCLMGCEEGREVTTGNRIYLPIDLGELDTTGKGGGEHWGNAYDGRVRDRNNGMTGGAQSGNNVMDLESVLGGWKISTFPTLHCYQSHGCILTLPQPSNFKICYTGDTRPHGTVERAVNSTPGGVDLLVHEATFRGDRKDDAVAKKHSTDDEAKGVFGRCNAKAMVMTHFSQRYGYREGAVDGGRLGLDGRIRERVDIMYETNRIIRGGEEEEKAEKNDDTNNEEDGGDGDENEIDIE</sequence>
<comment type="cofactor">
    <cofactor evidence="2">
        <name>Zn(2+)</name>
        <dbReference type="ChEBI" id="CHEBI:29105"/>
    </cofactor>
</comment>
<evidence type="ECO:0000313" key="12">
    <source>
        <dbReference type="EMBL" id="GMI46904.1"/>
    </source>
</evidence>
<evidence type="ECO:0000256" key="3">
    <source>
        <dbReference type="ARBA" id="ARBA00007823"/>
    </source>
</evidence>
<dbReference type="EMBL" id="BRYA01000318">
    <property type="protein sequence ID" value="GMI46904.1"/>
    <property type="molecule type" value="Genomic_DNA"/>
</dbReference>
<comment type="caution">
    <text evidence="12">The sequence shown here is derived from an EMBL/GenBank/DDBJ whole genome shotgun (WGS) entry which is preliminary data.</text>
</comment>
<dbReference type="GO" id="GO:0042781">
    <property type="term" value="F:3'-tRNA processing endoribonuclease activity"/>
    <property type="evidence" value="ECO:0007669"/>
    <property type="project" value="UniProtKB-EC"/>
</dbReference>
<accession>A0A9W7GJJ2</accession>
<protein>
    <recommendedName>
        <fullName evidence="4">ribonuclease Z</fullName>
        <ecNumber evidence="4">3.1.26.11</ecNumber>
    </recommendedName>
</protein>
<dbReference type="SUPFAM" id="SSF56281">
    <property type="entry name" value="Metallo-hydrolase/oxidoreductase"/>
    <property type="match status" value="1"/>
</dbReference>
<keyword evidence="7" id="KW-0479">Metal-binding</keyword>
<keyword evidence="9" id="KW-0378">Hydrolase</keyword>
<keyword evidence="13" id="KW-1185">Reference proteome</keyword>
<evidence type="ECO:0000256" key="1">
    <source>
        <dbReference type="ARBA" id="ARBA00000402"/>
    </source>
</evidence>
<dbReference type="InterPro" id="IPR047151">
    <property type="entry name" value="RNZ2-like"/>
</dbReference>
<name>A0A9W7GJJ2_9STRA</name>
<reference evidence="13" key="1">
    <citation type="journal article" date="2023" name="Commun. Biol.">
        <title>Genome analysis of Parmales, the sister group of diatoms, reveals the evolutionary specialization of diatoms from phago-mixotrophs to photoautotrophs.</title>
        <authorList>
            <person name="Ban H."/>
            <person name="Sato S."/>
            <person name="Yoshikawa S."/>
            <person name="Yamada K."/>
            <person name="Nakamura Y."/>
            <person name="Ichinomiya M."/>
            <person name="Sato N."/>
            <person name="Blanc-Mathieu R."/>
            <person name="Endo H."/>
            <person name="Kuwata A."/>
            <person name="Ogata H."/>
        </authorList>
    </citation>
    <scope>NUCLEOTIDE SEQUENCE [LARGE SCALE GENOMIC DNA]</scope>
</reference>
<dbReference type="GO" id="GO:0046872">
    <property type="term" value="F:metal ion binding"/>
    <property type="evidence" value="ECO:0007669"/>
    <property type="project" value="UniProtKB-KW"/>
</dbReference>
<evidence type="ECO:0000256" key="7">
    <source>
        <dbReference type="ARBA" id="ARBA00022723"/>
    </source>
</evidence>
<dbReference type="GO" id="GO:0005739">
    <property type="term" value="C:mitochondrion"/>
    <property type="evidence" value="ECO:0007669"/>
    <property type="project" value="TreeGrafter"/>
</dbReference>
<dbReference type="AlphaFoldDB" id="A0A9W7GJJ2"/>
<dbReference type="OrthoDB" id="207070at2759"/>
<evidence type="ECO:0000313" key="13">
    <source>
        <dbReference type="Proteomes" id="UP001165065"/>
    </source>
</evidence>
<dbReference type="PANTHER" id="PTHR12553">
    <property type="entry name" value="ZINC PHOSPHODIESTERASE ELAC PROTEIN 2"/>
    <property type="match status" value="1"/>
</dbReference>
<comment type="similarity">
    <text evidence="3">Belongs to the RNase Z family.</text>
</comment>
<gene>
    <name evidence="12" type="ORF">TrCOL_g2572</name>
</gene>
<evidence type="ECO:0000256" key="2">
    <source>
        <dbReference type="ARBA" id="ARBA00001947"/>
    </source>
</evidence>
<evidence type="ECO:0000256" key="5">
    <source>
        <dbReference type="ARBA" id="ARBA00022694"/>
    </source>
</evidence>
<dbReference type="Proteomes" id="UP001165065">
    <property type="component" value="Unassembled WGS sequence"/>
</dbReference>